<accession>A0ABT9QNC4</accession>
<name>A0ABT9QNC4_9ACTN</name>
<dbReference type="EMBL" id="JAUSQU010000001">
    <property type="protein sequence ID" value="MDP9847419.1"/>
    <property type="molecule type" value="Genomic_DNA"/>
</dbReference>
<evidence type="ECO:0000313" key="1">
    <source>
        <dbReference type="EMBL" id="MDP9847419.1"/>
    </source>
</evidence>
<organism evidence="1 2">
    <name type="scientific">Streptosporangium lutulentum</name>
    <dbReference type="NCBI Taxonomy" id="1461250"/>
    <lineage>
        <taxon>Bacteria</taxon>
        <taxon>Bacillati</taxon>
        <taxon>Actinomycetota</taxon>
        <taxon>Actinomycetes</taxon>
        <taxon>Streptosporangiales</taxon>
        <taxon>Streptosporangiaceae</taxon>
        <taxon>Streptosporangium</taxon>
    </lineage>
</organism>
<sequence length="166" mass="18315">MNAPQTDHTTALLRHFADLRDGVHGDAVTRQDKERLFAAAVTLLDPYARQALEEINTALLLGTGEVTAGGVQRMADGGVEAVWSLSWREQRTAEISPVVIRAFYGSRFHHPHLQGATVGEWPLNVFDEEQAAAELCTLRAITAADLHNLVFQRDYRIIPATTAISR</sequence>
<reference evidence="1 2" key="1">
    <citation type="submission" date="2023-07" db="EMBL/GenBank/DDBJ databases">
        <title>Sequencing the genomes of 1000 actinobacteria strains.</title>
        <authorList>
            <person name="Klenk H.-P."/>
        </authorList>
    </citation>
    <scope>NUCLEOTIDE SEQUENCE [LARGE SCALE GENOMIC DNA]</scope>
    <source>
        <strain evidence="1 2">DSM 46740</strain>
    </source>
</reference>
<dbReference type="Proteomes" id="UP001225356">
    <property type="component" value="Unassembled WGS sequence"/>
</dbReference>
<protein>
    <submittedName>
        <fullName evidence="1">Uncharacterized protein</fullName>
    </submittedName>
</protein>
<evidence type="ECO:0000313" key="2">
    <source>
        <dbReference type="Proteomes" id="UP001225356"/>
    </source>
</evidence>
<gene>
    <name evidence="1" type="ORF">J2853_006630</name>
</gene>
<keyword evidence="2" id="KW-1185">Reference proteome</keyword>
<comment type="caution">
    <text evidence="1">The sequence shown here is derived from an EMBL/GenBank/DDBJ whole genome shotgun (WGS) entry which is preliminary data.</text>
</comment>
<proteinExistence type="predicted"/>
<dbReference type="RefSeq" id="WP_307564510.1">
    <property type="nucleotide sequence ID" value="NZ_JAUSQU010000001.1"/>
</dbReference>